<dbReference type="InterPro" id="IPR000873">
    <property type="entry name" value="AMP-dep_synth/lig_dom"/>
</dbReference>
<proteinExistence type="predicted"/>
<dbReference type="STRING" id="1182545.A0A072P9I5"/>
<feature type="domain" description="AMP-dependent synthetase/ligase" evidence="1">
    <location>
        <begin position="55"/>
        <end position="421"/>
    </location>
</feature>
<evidence type="ECO:0000259" key="1">
    <source>
        <dbReference type="Pfam" id="PF00501"/>
    </source>
</evidence>
<dbReference type="OrthoDB" id="10253869at2759"/>
<evidence type="ECO:0000313" key="3">
    <source>
        <dbReference type="Proteomes" id="UP000027920"/>
    </source>
</evidence>
<comment type="caution">
    <text evidence="2">The sequence shown here is derived from an EMBL/GenBank/DDBJ whole genome shotgun (WGS) entry which is preliminary data.</text>
</comment>
<dbReference type="PROSITE" id="PS00455">
    <property type="entry name" value="AMP_BINDING"/>
    <property type="match status" value="1"/>
</dbReference>
<accession>A0A072P9I5</accession>
<dbReference type="RefSeq" id="XP_013259002.1">
    <property type="nucleotide sequence ID" value="XM_013403548.1"/>
</dbReference>
<dbReference type="GO" id="GO:0030729">
    <property type="term" value="F:acetoacetate-CoA ligase activity"/>
    <property type="evidence" value="ECO:0007669"/>
    <property type="project" value="TreeGrafter"/>
</dbReference>
<dbReference type="SUPFAM" id="SSF56801">
    <property type="entry name" value="Acetyl-CoA synthetase-like"/>
    <property type="match status" value="1"/>
</dbReference>
<dbReference type="InterPro" id="IPR020845">
    <property type="entry name" value="AMP-binding_CS"/>
</dbReference>
<sequence>MNDFWMTAWEFLGVTASSRPEKAIDDAAQIDQFPSFFEGARLNFAENVLRRRRKGTAIIEMREDNLFNPDRYSWMDLEDTVEKYADALKSSGLRKGEVVVVVGSNCVRSLALQLATGALGGMFASFATDIGEKALIDRLQIVEPRFLFTESVYSYNGKKVDIRGKISRVYDQLQRGSCQLVVIGPALESQSGVSLKTFLIRATRIRLVFEQLPFSTPFIVMFSSGTTGAPKAIVHSHGGLVMNGLKEHILHHGVGPGDVHFHYSGIGWTLWNISLGSLLAGSTLVLYDGSPFFPTADKFLQALFKNNITSFGAGPRYFAELRKLDLEPKIFSTHLHTIVSTGALLPVPLATWLTRAFGPVCQINMSGGTELCGSFVHGTRSLPSYPGESSVIALGLDVVAFSPDGLELEEGQSGELVCRRPFPNMPVMLLKDPHRKRYVSSYFSGFPHVWTHGDFMKINPETKGVYILGRSDGVLNPSGIRFGSSEIYNILLSPKFTRSVSDACVVGQQRNQAPYFDTSERVVLFVKCTSNALLSSESPLKLHPTLEKQVREQITKDLSRRHVPAFIFTAPEIPYNVNGKKQEIQVRAVLCGGEQAMAKLQVTEEERRVLKWFLPFYAMERIIAGSDVVSSKL</sequence>
<dbReference type="EMBL" id="AMGV01000006">
    <property type="protein sequence ID" value="KEF56412.1"/>
    <property type="molecule type" value="Genomic_DNA"/>
</dbReference>
<dbReference type="PANTHER" id="PTHR42921">
    <property type="entry name" value="ACETOACETYL-COA SYNTHETASE"/>
    <property type="match status" value="1"/>
</dbReference>
<dbReference type="Gene3D" id="3.40.50.12780">
    <property type="entry name" value="N-terminal domain of ligase-like"/>
    <property type="match status" value="1"/>
</dbReference>
<dbReference type="InterPro" id="IPR042099">
    <property type="entry name" value="ANL_N_sf"/>
</dbReference>
<dbReference type="GeneID" id="25282906"/>
<dbReference type="InterPro" id="IPR045851">
    <property type="entry name" value="AMP-bd_C_sf"/>
</dbReference>
<dbReference type="PANTHER" id="PTHR42921:SF4">
    <property type="entry name" value="ACETOACETYL-COA SYNTHASE (AFU_ORTHOLOGUE AFUA_8G04770)"/>
    <property type="match status" value="1"/>
</dbReference>
<keyword evidence="3" id="KW-1185">Reference proteome</keyword>
<evidence type="ECO:0000313" key="2">
    <source>
        <dbReference type="EMBL" id="KEF56412.1"/>
    </source>
</evidence>
<dbReference type="HOGENOM" id="CLU_000022_3_3_1"/>
<dbReference type="Pfam" id="PF00501">
    <property type="entry name" value="AMP-binding"/>
    <property type="match status" value="1"/>
</dbReference>
<dbReference type="VEuPathDB" id="FungiDB:A1O9_07993"/>
<dbReference type="Gene3D" id="3.30.300.30">
    <property type="match status" value="1"/>
</dbReference>
<organism evidence="2 3">
    <name type="scientific">Exophiala aquamarina CBS 119918</name>
    <dbReference type="NCBI Taxonomy" id="1182545"/>
    <lineage>
        <taxon>Eukaryota</taxon>
        <taxon>Fungi</taxon>
        <taxon>Dikarya</taxon>
        <taxon>Ascomycota</taxon>
        <taxon>Pezizomycotina</taxon>
        <taxon>Eurotiomycetes</taxon>
        <taxon>Chaetothyriomycetidae</taxon>
        <taxon>Chaetothyriales</taxon>
        <taxon>Herpotrichiellaceae</taxon>
        <taxon>Exophiala</taxon>
    </lineage>
</organism>
<protein>
    <recommendedName>
        <fullName evidence="1">AMP-dependent synthetase/ligase domain-containing protein</fullName>
    </recommendedName>
</protein>
<name>A0A072P9I5_9EURO</name>
<gene>
    <name evidence="2" type="ORF">A1O9_07993</name>
</gene>
<dbReference type="AlphaFoldDB" id="A0A072P9I5"/>
<reference evidence="2 3" key="1">
    <citation type="submission" date="2013-03" db="EMBL/GenBank/DDBJ databases">
        <title>The Genome Sequence of Exophiala aquamarina CBS 119918.</title>
        <authorList>
            <consortium name="The Broad Institute Genomics Platform"/>
            <person name="Cuomo C."/>
            <person name="de Hoog S."/>
            <person name="Gorbushina A."/>
            <person name="Walker B."/>
            <person name="Young S.K."/>
            <person name="Zeng Q."/>
            <person name="Gargeya S."/>
            <person name="Fitzgerald M."/>
            <person name="Haas B."/>
            <person name="Abouelleil A."/>
            <person name="Allen A.W."/>
            <person name="Alvarado L."/>
            <person name="Arachchi H.M."/>
            <person name="Berlin A.M."/>
            <person name="Chapman S.B."/>
            <person name="Gainer-Dewar J."/>
            <person name="Goldberg J."/>
            <person name="Griggs A."/>
            <person name="Gujja S."/>
            <person name="Hansen M."/>
            <person name="Howarth C."/>
            <person name="Imamovic A."/>
            <person name="Ireland A."/>
            <person name="Larimer J."/>
            <person name="McCowan C."/>
            <person name="Murphy C."/>
            <person name="Pearson M."/>
            <person name="Poon T.W."/>
            <person name="Priest M."/>
            <person name="Roberts A."/>
            <person name="Saif S."/>
            <person name="Shea T."/>
            <person name="Sisk P."/>
            <person name="Sykes S."/>
            <person name="Wortman J."/>
            <person name="Nusbaum C."/>
            <person name="Birren B."/>
        </authorList>
    </citation>
    <scope>NUCLEOTIDE SEQUENCE [LARGE SCALE GENOMIC DNA]</scope>
    <source>
        <strain evidence="2 3">CBS 119918</strain>
    </source>
</reference>
<dbReference type="Proteomes" id="UP000027920">
    <property type="component" value="Unassembled WGS sequence"/>
</dbReference>